<evidence type="ECO:0000313" key="4">
    <source>
        <dbReference type="Proteomes" id="UP000215441"/>
    </source>
</evidence>
<evidence type="ECO:0000259" key="2">
    <source>
        <dbReference type="PROSITE" id="PS51186"/>
    </source>
</evidence>
<dbReference type="Pfam" id="PF00583">
    <property type="entry name" value="Acetyltransf_1"/>
    <property type="match status" value="1"/>
</dbReference>
<feature type="domain" description="N-acetyltransferase" evidence="2">
    <location>
        <begin position="41"/>
        <end position="205"/>
    </location>
</feature>
<evidence type="ECO:0000313" key="3">
    <source>
        <dbReference type="EMBL" id="OYD48674.1"/>
    </source>
</evidence>
<dbReference type="AlphaFoldDB" id="A0A235EI38"/>
<comment type="caution">
    <text evidence="3">The sequence shown here is derived from an EMBL/GenBank/DDBJ whole genome shotgun (WGS) entry which is preliminary data.</text>
</comment>
<gene>
    <name evidence="3" type="ORF">CBY09_17780</name>
</gene>
<dbReference type="RefSeq" id="WP_094290907.1">
    <property type="nucleotide sequence ID" value="NZ_NOIG01000011.1"/>
</dbReference>
<dbReference type="GO" id="GO:0016747">
    <property type="term" value="F:acyltransferase activity, transferring groups other than amino-acyl groups"/>
    <property type="evidence" value="ECO:0007669"/>
    <property type="project" value="InterPro"/>
</dbReference>
<dbReference type="EMBL" id="NOIG01000011">
    <property type="protein sequence ID" value="OYD48674.1"/>
    <property type="molecule type" value="Genomic_DNA"/>
</dbReference>
<keyword evidence="4" id="KW-1185">Reference proteome</keyword>
<feature type="region of interest" description="Disordered" evidence="1">
    <location>
        <begin position="206"/>
        <end position="229"/>
    </location>
</feature>
<dbReference type="PANTHER" id="PTHR43072">
    <property type="entry name" value="N-ACETYLTRANSFERASE"/>
    <property type="match status" value="1"/>
</dbReference>
<dbReference type="PROSITE" id="PS51186">
    <property type="entry name" value="GNAT"/>
    <property type="match status" value="1"/>
</dbReference>
<evidence type="ECO:0000256" key="1">
    <source>
        <dbReference type="SAM" id="MobiDB-lite"/>
    </source>
</evidence>
<dbReference type="OrthoDB" id="5459937at2"/>
<accession>A0A235EI38</accession>
<protein>
    <submittedName>
        <fullName evidence="3">GNAT family N-acetyltransferase</fullName>
    </submittedName>
</protein>
<keyword evidence="3" id="KW-0808">Transferase</keyword>
<dbReference type="Gene3D" id="3.40.630.30">
    <property type="match status" value="1"/>
</dbReference>
<dbReference type="CDD" id="cd04301">
    <property type="entry name" value="NAT_SF"/>
    <property type="match status" value="1"/>
</dbReference>
<dbReference type="SUPFAM" id="SSF55729">
    <property type="entry name" value="Acyl-CoA N-acyltransferases (Nat)"/>
    <property type="match status" value="1"/>
</dbReference>
<reference evidence="3 4" key="1">
    <citation type="submission" date="2017-07" db="EMBL/GenBank/DDBJ databases">
        <title>Acidovorax KNDSW TSA 6 genome sequence and assembly.</title>
        <authorList>
            <person name="Mayilraj S."/>
        </authorList>
    </citation>
    <scope>NUCLEOTIDE SEQUENCE [LARGE SCALE GENOMIC DNA]</scope>
    <source>
        <strain evidence="3 4">KNDSW-TSA6</strain>
    </source>
</reference>
<dbReference type="Proteomes" id="UP000215441">
    <property type="component" value="Unassembled WGS sequence"/>
</dbReference>
<organism evidence="3 4">
    <name type="scientific">Acidovorax kalamii</name>
    <dbReference type="NCBI Taxonomy" id="2004485"/>
    <lineage>
        <taxon>Bacteria</taxon>
        <taxon>Pseudomonadati</taxon>
        <taxon>Pseudomonadota</taxon>
        <taxon>Betaproteobacteria</taxon>
        <taxon>Burkholderiales</taxon>
        <taxon>Comamonadaceae</taxon>
        <taxon>Acidovorax</taxon>
    </lineage>
</organism>
<dbReference type="PANTHER" id="PTHR43072:SF8">
    <property type="entry name" value="ACYLTRANSFERASE FABY-RELATED"/>
    <property type="match status" value="1"/>
</dbReference>
<dbReference type="InterPro" id="IPR000182">
    <property type="entry name" value="GNAT_dom"/>
</dbReference>
<sequence length="229" mass="24287">MHTFSSTPYPPSTGCASHASPLLPVAVQAAQAANVKPATAPAVRALRDDDLAAVQVLYAHHVLHGLASFEEVPPGVDELRVRHAAIRAAGLPYLVAELDGQVVGFAYATLYRARSAYRHTVEDSVYVAPSWTGRGIGAALLGEVIRLCEAGPWRQMLAVIGQGDENAGSMALHARLGFERIGALRSVGFKKERWLDTVLMQRPLGAGNETRPASSMPPCGAPVHTRPGA</sequence>
<name>A0A235EI38_9BURK</name>
<dbReference type="InterPro" id="IPR016181">
    <property type="entry name" value="Acyl_CoA_acyltransferase"/>
</dbReference>
<proteinExistence type="predicted"/>